<accession>A0ABR9B3N7</accession>
<comment type="caution">
    <text evidence="4">The sequence shown here is derived from an EMBL/GenBank/DDBJ whole genome shotgun (WGS) entry which is preliminary data.</text>
</comment>
<proteinExistence type="predicted"/>
<feature type="domain" description="HTH tetR-type" evidence="3">
    <location>
        <begin position="8"/>
        <end position="68"/>
    </location>
</feature>
<dbReference type="Pfam" id="PF00440">
    <property type="entry name" value="TetR_N"/>
    <property type="match status" value="1"/>
</dbReference>
<dbReference type="InterPro" id="IPR001647">
    <property type="entry name" value="HTH_TetR"/>
</dbReference>
<protein>
    <submittedName>
        <fullName evidence="4">TetR/AcrR family transcriptional regulator</fullName>
    </submittedName>
</protein>
<name>A0ABR9B3N7_9BACL</name>
<dbReference type="Gene3D" id="1.10.357.10">
    <property type="entry name" value="Tetracycline Repressor, domain 2"/>
    <property type="match status" value="1"/>
</dbReference>
<dbReference type="EMBL" id="JACYTN010000032">
    <property type="protein sequence ID" value="MBD8500955.1"/>
    <property type="molecule type" value="Genomic_DNA"/>
</dbReference>
<evidence type="ECO:0000256" key="1">
    <source>
        <dbReference type="ARBA" id="ARBA00023125"/>
    </source>
</evidence>
<dbReference type="Proteomes" id="UP000634529">
    <property type="component" value="Unassembled WGS sequence"/>
</dbReference>
<dbReference type="InterPro" id="IPR050624">
    <property type="entry name" value="HTH-type_Tx_Regulator"/>
</dbReference>
<dbReference type="PROSITE" id="PS50977">
    <property type="entry name" value="HTH_TETR_2"/>
    <property type="match status" value="1"/>
</dbReference>
<feature type="DNA-binding region" description="H-T-H motif" evidence="2">
    <location>
        <begin position="31"/>
        <end position="50"/>
    </location>
</feature>
<organism evidence="4 5">
    <name type="scientific">Paenibacillus arenosi</name>
    <dbReference type="NCBI Taxonomy" id="2774142"/>
    <lineage>
        <taxon>Bacteria</taxon>
        <taxon>Bacillati</taxon>
        <taxon>Bacillota</taxon>
        <taxon>Bacilli</taxon>
        <taxon>Bacillales</taxon>
        <taxon>Paenibacillaceae</taxon>
        <taxon>Paenibacillus</taxon>
    </lineage>
</organism>
<reference evidence="4 5" key="1">
    <citation type="submission" date="2020-09" db="EMBL/GenBank/DDBJ databases">
        <title>Paenibacillus sp. CAU 1523 isolated from sand of Haeundae Beach.</title>
        <authorList>
            <person name="Kim W."/>
        </authorList>
    </citation>
    <scope>NUCLEOTIDE SEQUENCE [LARGE SCALE GENOMIC DNA]</scope>
    <source>
        <strain evidence="4 5">CAU 1523</strain>
    </source>
</reference>
<sequence>MPKIVDHESYRIELLDRCFDLFASKAISSLTMRQIAKYLDVSTGTIYHYFPDKKDLLRQMLQHLTTKDIMHGMDDLPYETAEQRLQHLFRYLLTQESYFIQKTLFILDYYRSTELEPEHLAALHAIGEKYIVTLQQVLPNREDATFLFSMIHGLLFMRYLNDDMTMLEKHVQLAMEWVRSRQQQTT</sequence>
<dbReference type="PRINTS" id="PR00455">
    <property type="entry name" value="HTHTETR"/>
</dbReference>
<keyword evidence="5" id="KW-1185">Reference proteome</keyword>
<dbReference type="PANTHER" id="PTHR43479">
    <property type="entry name" value="ACREF/ENVCD OPERON REPRESSOR-RELATED"/>
    <property type="match status" value="1"/>
</dbReference>
<dbReference type="RefSeq" id="WP_192027175.1">
    <property type="nucleotide sequence ID" value="NZ_JACYTN010000032.1"/>
</dbReference>
<dbReference type="InterPro" id="IPR009057">
    <property type="entry name" value="Homeodomain-like_sf"/>
</dbReference>
<evidence type="ECO:0000313" key="4">
    <source>
        <dbReference type="EMBL" id="MBD8500955.1"/>
    </source>
</evidence>
<dbReference type="SUPFAM" id="SSF46689">
    <property type="entry name" value="Homeodomain-like"/>
    <property type="match status" value="1"/>
</dbReference>
<dbReference type="PANTHER" id="PTHR43479:SF11">
    <property type="entry name" value="ACREF_ENVCD OPERON REPRESSOR-RELATED"/>
    <property type="match status" value="1"/>
</dbReference>
<evidence type="ECO:0000256" key="2">
    <source>
        <dbReference type="PROSITE-ProRule" id="PRU00335"/>
    </source>
</evidence>
<evidence type="ECO:0000313" key="5">
    <source>
        <dbReference type="Proteomes" id="UP000634529"/>
    </source>
</evidence>
<evidence type="ECO:0000259" key="3">
    <source>
        <dbReference type="PROSITE" id="PS50977"/>
    </source>
</evidence>
<gene>
    <name evidence="4" type="ORF">IFO66_21955</name>
</gene>
<keyword evidence="1 2" id="KW-0238">DNA-binding</keyword>